<dbReference type="Proteomes" id="UP000664914">
    <property type="component" value="Chromosome"/>
</dbReference>
<dbReference type="InterPro" id="IPR022002">
    <property type="entry name" value="ChsH2_Znr"/>
</dbReference>
<evidence type="ECO:0000313" key="5">
    <source>
        <dbReference type="Proteomes" id="UP000664914"/>
    </source>
</evidence>
<dbReference type="EMBL" id="CP059319">
    <property type="protein sequence ID" value="QTH21214.1"/>
    <property type="molecule type" value="Genomic_DNA"/>
</dbReference>
<evidence type="ECO:0000259" key="3">
    <source>
        <dbReference type="Pfam" id="PF12172"/>
    </source>
</evidence>
<protein>
    <submittedName>
        <fullName evidence="4">OB-fold domain-containing protein</fullName>
    </submittedName>
</protein>
<reference evidence="4" key="2">
    <citation type="submission" date="2021-04" db="EMBL/GenBank/DDBJ databases">
        <title>Isolation and genomic analysis of the ibuprofen-degrading bacterium Sphingomonas strain MPO218.</title>
        <authorList>
            <person name="Aulestia M."/>
            <person name="Flores A."/>
            <person name="Mangas E.L."/>
            <person name="Perez-Pulido A.J."/>
            <person name="Santero E."/>
            <person name="Camacho E.M."/>
        </authorList>
    </citation>
    <scope>NUCLEOTIDE SEQUENCE</scope>
    <source>
        <strain evidence="4">MPO218</strain>
    </source>
</reference>
<dbReference type="PANTHER" id="PTHR34075:SF5">
    <property type="entry name" value="BLR3430 PROTEIN"/>
    <property type="match status" value="1"/>
</dbReference>
<dbReference type="InterPro" id="IPR002878">
    <property type="entry name" value="ChsH2_C"/>
</dbReference>
<dbReference type="Pfam" id="PF12172">
    <property type="entry name" value="zf-ChsH2"/>
    <property type="match status" value="1"/>
</dbReference>
<evidence type="ECO:0000313" key="4">
    <source>
        <dbReference type="EMBL" id="QTH21214.1"/>
    </source>
</evidence>
<feature type="domain" description="ChsH2 rubredoxin-like zinc ribbon" evidence="3">
    <location>
        <begin position="69"/>
        <end position="104"/>
    </location>
</feature>
<accession>A0A975D235</accession>
<evidence type="ECO:0000256" key="1">
    <source>
        <dbReference type="SAM" id="MobiDB-lite"/>
    </source>
</evidence>
<proteinExistence type="predicted"/>
<feature type="compositionally biased region" description="Low complexity" evidence="1">
    <location>
        <begin position="1"/>
        <end position="11"/>
    </location>
</feature>
<sequence length="196" mass="21564">MSWTRTASTSPPRRRCPRSCAPRRCAACAPARSGSSRSSRKKTERGAHRLTSQPPRPLPAIDADNAAFWTGGKDGELLIHRCARCRHYVHPPTSFCPACESREVGPEPVSGKGVILSLTINHRAWFPGLPVPYVVAMVGIDEQPDVHLITNIVDCDPLSVRIGDRVKVRFEQAEDLWVPLFAPDHGPDHGPEHGED</sequence>
<feature type="domain" description="ChsH2 C-terminal OB-fold" evidence="2">
    <location>
        <begin position="108"/>
        <end position="171"/>
    </location>
</feature>
<dbReference type="Gene3D" id="6.10.30.10">
    <property type="match status" value="1"/>
</dbReference>
<dbReference type="PANTHER" id="PTHR34075">
    <property type="entry name" value="BLR3430 PROTEIN"/>
    <property type="match status" value="1"/>
</dbReference>
<dbReference type="Pfam" id="PF01796">
    <property type="entry name" value="OB_ChsH2_C"/>
    <property type="match status" value="1"/>
</dbReference>
<organism evidence="4 5">
    <name type="scientific">Rhizorhabdus wittichii</name>
    <dbReference type="NCBI Taxonomy" id="160791"/>
    <lineage>
        <taxon>Bacteria</taxon>
        <taxon>Pseudomonadati</taxon>
        <taxon>Pseudomonadota</taxon>
        <taxon>Alphaproteobacteria</taxon>
        <taxon>Sphingomonadales</taxon>
        <taxon>Sphingomonadaceae</taxon>
        <taxon>Rhizorhabdus</taxon>
    </lineage>
</organism>
<dbReference type="AlphaFoldDB" id="A0A975D235"/>
<name>A0A975D235_9SPHN</name>
<evidence type="ECO:0000259" key="2">
    <source>
        <dbReference type="Pfam" id="PF01796"/>
    </source>
</evidence>
<feature type="region of interest" description="Disordered" evidence="1">
    <location>
        <begin position="29"/>
        <end position="61"/>
    </location>
</feature>
<reference evidence="4" key="1">
    <citation type="submission" date="2020-07" db="EMBL/GenBank/DDBJ databases">
        <authorList>
            <person name="Camacho E."/>
        </authorList>
    </citation>
    <scope>NUCLEOTIDE SEQUENCE</scope>
    <source>
        <strain evidence="4">MPO218</strain>
    </source>
</reference>
<gene>
    <name evidence="4" type="ORF">HRJ34_23325</name>
</gene>
<dbReference type="InterPro" id="IPR052513">
    <property type="entry name" value="Thioester_dehydratase-like"/>
</dbReference>
<dbReference type="InterPro" id="IPR012340">
    <property type="entry name" value="NA-bd_OB-fold"/>
</dbReference>
<dbReference type="SUPFAM" id="SSF50249">
    <property type="entry name" value="Nucleic acid-binding proteins"/>
    <property type="match status" value="1"/>
</dbReference>
<feature type="region of interest" description="Disordered" evidence="1">
    <location>
        <begin position="1"/>
        <end position="20"/>
    </location>
</feature>